<evidence type="ECO:0000256" key="14">
    <source>
        <dbReference type="SAM" id="Phobius"/>
    </source>
</evidence>
<dbReference type="PRINTS" id="PR00075">
    <property type="entry name" value="FACDDSATRASE"/>
</dbReference>
<feature type="transmembrane region" description="Helical" evidence="14">
    <location>
        <begin position="318"/>
        <end position="337"/>
    </location>
</feature>
<evidence type="ECO:0000256" key="1">
    <source>
        <dbReference type="ARBA" id="ARBA00004141"/>
    </source>
</evidence>
<dbReference type="CDD" id="cd03505">
    <property type="entry name" value="Delta9-FADS-like"/>
    <property type="match status" value="2"/>
</dbReference>
<evidence type="ECO:0000256" key="7">
    <source>
        <dbReference type="ARBA" id="ARBA00022989"/>
    </source>
</evidence>
<evidence type="ECO:0000256" key="9">
    <source>
        <dbReference type="ARBA" id="ARBA00023004"/>
    </source>
</evidence>
<evidence type="ECO:0000256" key="2">
    <source>
        <dbReference type="ARBA" id="ARBA00005189"/>
    </source>
</evidence>
<keyword evidence="4 13" id="KW-0444">Lipid biosynthesis</keyword>
<evidence type="ECO:0000256" key="10">
    <source>
        <dbReference type="ARBA" id="ARBA00023098"/>
    </source>
</evidence>
<keyword evidence="9" id="KW-0408">Iron</keyword>
<keyword evidence="5 13" id="KW-0812">Transmembrane</keyword>
<evidence type="ECO:0000313" key="17">
    <source>
        <dbReference type="Proteomes" id="UP000290289"/>
    </source>
</evidence>
<protein>
    <recommendedName>
        <fullName evidence="15">Fatty acid desaturase domain-containing protein</fullName>
    </recommendedName>
</protein>
<dbReference type="PANTHER" id="PTHR11351">
    <property type="entry name" value="ACYL-COA DESATURASE"/>
    <property type="match status" value="1"/>
</dbReference>
<dbReference type="InterPro" id="IPR015876">
    <property type="entry name" value="Acyl-CoA_DS"/>
</dbReference>
<reference evidence="16 17" key="1">
    <citation type="submission" date="2018-10" db="EMBL/GenBank/DDBJ databases">
        <title>A high-quality apple genome assembly.</title>
        <authorList>
            <person name="Hu J."/>
        </authorList>
    </citation>
    <scope>NUCLEOTIDE SEQUENCE [LARGE SCALE GENOMIC DNA]</scope>
    <source>
        <strain evidence="17">cv. HFTH1</strain>
        <tissue evidence="16">Young leaf</tissue>
    </source>
</reference>
<evidence type="ECO:0000256" key="4">
    <source>
        <dbReference type="ARBA" id="ARBA00022516"/>
    </source>
</evidence>
<evidence type="ECO:0000256" key="5">
    <source>
        <dbReference type="ARBA" id="ARBA00022692"/>
    </source>
</evidence>
<organism evidence="16 17">
    <name type="scientific">Malus domestica</name>
    <name type="common">Apple</name>
    <name type="synonym">Pyrus malus</name>
    <dbReference type="NCBI Taxonomy" id="3750"/>
    <lineage>
        <taxon>Eukaryota</taxon>
        <taxon>Viridiplantae</taxon>
        <taxon>Streptophyta</taxon>
        <taxon>Embryophyta</taxon>
        <taxon>Tracheophyta</taxon>
        <taxon>Spermatophyta</taxon>
        <taxon>Magnoliopsida</taxon>
        <taxon>eudicotyledons</taxon>
        <taxon>Gunneridae</taxon>
        <taxon>Pentapetalae</taxon>
        <taxon>rosids</taxon>
        <taxon>fabids</taxon>
        <taxon>Rosales</taxon>
        <taxon>Rosaceae</taxon>
        <taxon>Amygdaloideae</taxon>
        <taxon>Maleae</taxon>
        <taxon>Malus</taxon>
    </lineage>
</organism>
<evidence type="ECO:0000313" key="16">
    <source>
        <dbReference type="EMBL" id="RXH90028.1"/>
    </source>
</evidence>
<comment type="cofactor">
    <cofactor evidence="13">
        <name>Fe(2+)</name>
        <dbReference type="ChEBI" id="CHEBI:29033"/>
    </cofactor>
</comment>
<feature type="transmembrane region" description="Helical" evidence="14">
    <location>
        <begin position="49"/>
        <end position="68"/>
    </location>
</feature>
<dbReference type="GO" id="GO:0042761">
    <property type="term" value="P:very long-chain fatty acid biosynthetic process"/>
    <property type="evidence" value="ECO:0007669"/>
    <property type="project" value="TreeGrafter"/>
</dbReference>
<evidence type="ECO:0000256" key="8">
    <source>
        <dbReference type="ARBA" id="ARBA00023002"/>
    </source>
</evidence>
<name>A0A498J374_MALDO</name>
<dbReference type="AlphaFoldDB" id="A0A498J374"/>
<keyword evidence="10" id="KW-0443">Lipid metabolism</keyword>
<keyword evidence="17" id="KW-1185">Reference proteome</keyword>
<keyword evidence="12 13" id="KW-0275">Fatty acid biosynthesis</keyword>
<dbReference type="GO" id="GO:0016717">
    <property type="term" value="F:oxidoreductase activity, acting on paired donors, with oxidation of a pair of donors resulting in the reduction of molecular oxygen to two molecules of water"/>
    <property type="evidence" value="ECO:0007669"/>
    <property type="project" value="InterPro"/>
</dbReference>
<dbReference type="GO" id="GO:0005789">
    <property type="term" value="C:endoplasmic reticulum membrane"/>
    <property type="evidence" value="ECO:0007669"/>
    <property type="project" value="TreeGrafter"/>
</dbReference>
<dbReference type="EMBL" id="RDQH01000335">
    <property type="protein sequence ID" value="RXH90028.1"/>
    <property type="molecule type" value="Genomic_DNA"/>
</dbReference>
<dbReference type="PANTHER" id="PTHR11351:SF31">
    <property type="entry name" value="DESATURASE 1, ISOFORM A-RELATED"/>
    <property type="match status" value="1"/>
</dbReference>
<feature type="transmembrane region" description="Helical" evidence="14">
    <location>
        <begin position="21"/>
        <end position="43"/>
    </location>
</feature>
<dbReference type="Pfam" id="PF00487">
    <property type="entry name" value="FA_desaturase"/>
    <property type="match status" value="2"/>
</dbReference>
<keyword evidence="8 13" id="KW-0560">Oxidoreductase</keyword>
<comment type="pathway">
    <text evidence="2">Lipid metabolism.</text>
</comment>
<sequence>MIDWDRWLVKWHIEFWGRQWNFVDIATLAGLSYLHYLALLAPFHFNWTAFWLAVALYFITGVGVTLSFHRNLSHRSFILPKWLEYFFAYCGVLSLQRSPLEWVSIHRAHHQFTDTLKDPHSPIKGFWFSHIGWAIDYRNRFGSYEARLKNVGDLKSQPYYRFLHYTYPLHSIALGVVLYAIGGMPFLVWGMGVRTVIFLHAIFGLNSVCHTWGQAVWDSGLLTHGEGWHNNHHAFEFSARHGFEWWQIDVTWYVIRFLQAVGLATDSFVASPMGEWVTQWRVEFLGREWNVVDIGSVVVVSALHLLTLLAPFHFNWPAFWVAIALYLVVGVSVNLSYHRQLSHRSFKLPKWLEYFFAYCGVLSFQYEARLKNVGDLKRQPFYRFLHYTYPLHAIGFGVLLYALGGSPFLVWGLGVRSVIFLHATFGINSICHTWGQQVWDTGDLSRNNWLIGLLAHGEGWHNNHHAFEHSARHGLEWWQIDITWYVIRFLEAVGLATDVKLPTETQKNRRALIPFEVMK</sequence>
<proteinExistence type="inferred from homology"/>
<comment type="caution">
    <text evidence="16">The sequence shown here is derived from an EMBL/GenBank/DDBJ whole genome shotgun (WGS) entry which is preliminary data.</text>
</comment>
<keyword evidence="11 14" id="KW-0472">Membrane</keyword>
<dbReference type="InterPro" id="IPR005804">
    <property type="entry name" value="FA_desaturase_dom"/>
</dbReference>
<feature type="domain" description="Fatty acid desaturase" evidence="15">
    <location>
        <begin position="46"/>
        <end position="250"/>
    </location>
</feature>
<evidence type="ECO:0000256" key="12">
    <source>
        <dbReference type="ARBA" id="ARBA00023160"/>
    </source>
</evidence>
<evidence type="ECO:0000256" key="11">
    <source>
        <dbReference type="ARBA" id="ARBA00023136"/>
    </source>
</evidence>
<dbReference type="Proteomes" id="UP000290289">
    <property type="component" value="Chromosome 9"/>
</dbReference>
<accession>A0A498J374</accession>
<evidence type="ECO:0000256" key="3">
    <source>
        <dbReference type="ARBA" id="ARBA00009295"/>
    </source>
</evidence>
<comment type="domain">
    <text evidence="13">The histidine box domains are involved in binding the catalytic metal ions.</text>
</comment>
<comment type="similarity">
    <text evidence="3 13">Belongs to the fatty acid desaturase type 1 family.</text>
</comment>
<feature type="domain" description="Fatty acid desaturase" evidence="15">
    <location>
        <begin position="348"/>
        <end position="486"/>
    </location>
</feature>
<evidence type="ECO:0000256" key="13">
    <source>
        <dbReference type="RuleBase" id="RU000581"/>
    </source>
</evidence>
<evidence type="ECO:0000259" key="15">
    <source>
        <dbReference type="Pfam" id="PF00487"/>
    </source>
</evidence>
<comment type="subcellular location">
    <subcellularLocation>
        <location evidence="1">Membrane</location>
        <topology evidence="1">Multi-pass membrane protein</topology>
    </subcellularLocation>
</comment>
<gene>
    <name evidence="16" type="ORF">DVH24_032385</name>
</gene>
<keyword evidence="6" id="KW-0276">Fatty acid metabolism</keyword>
<dbReference type="STRING" id="3750.A0A498J374"/>
<evidence type="ECO:0000256" key="6">
    <source>
        <dbReference type="ARBA" id="ARBA00022832"/>
    </source>
</evidence>
<keyword evidence="7 14" id="KW-1133">Transmembrane helix</keyword>